<name>B4VRX1_9CYAN</name>
<keyword evidence="2" id="KW-1185">Reference proteome</keyword>
<gene>
    <name evidence="1" type="ORF">MC7420_2068</name>
</gene>
<dbReference type="HOGENOM" id="CLU_2681332_0_0_3"/>
<dbReference type="RefSeq" id="WP_006101339.1">
    <property type="nucleotide sequence ID" value="NZ_DS989850.1"/>
</dbReference>
<accession>B4VRX1</accession>
<sequence length="74" mass="8218">MTKQACFTPVLPLIGKFWTVGSVMRSRQIVVPPSPNHRGSWQWLLQLCDRIVPALAKPTLAGSISRTVDQKVFG</sequence>
<protein>
    <submittedName>
        <fullName evidence="1">Uncharacterized protein</fullName>
    </submittedName>
</protein>
<proteinExistence type="predicted"/>
<reference evidence="1 2" key="1">
    <citation type="submission" date="2008-07" db="EMBL/GenBank/DDBJ databases">
        <authorList>
            <person name="Tandeau de Marsac N."/>
            <person name="Ferriera S."/>
            <person name="Johnson J."/>
            <person name="Kravitz S."/>
            <person name="Beeson K."/>
            <person name="Sutton G."/>
            <person name="Rogers Y.-H."/>
            <person name="Friedman R."/>
            <person name="Frazier M."/>
            <person name="Venter J.C."/>
        </authorList>
    </citation>
    <scope>NUCLEOTIDE SEQUENCE [LARGE SCALE GENOMIC DNA]</scope>
    <source>
        <strain evidence="1 2">PCC 7420</strain>
    </source>
</reference>
<organism evidence="1 2">
    <name type="scientific">Coleofasciculus chthonoplastes PCC 7420</name>
    <dbReference type="NCBI Taxonomy" id="118168"/>
    <lineage>
        <taxon>Bacteria</taxon>
        <taxon>Bacillati</taxon>
        <taxon>Cyanobacteriota</taxon>
        <taxon>Cyanophyceae</taxon>
        <taxon>Coleofasciculales</taxon>
        <taxon>Coleofasciculaceae</taxon>
        <taxon>Coleofasciculus</taxon>
    </lineage>
</organism>
<evidence type="ECO:0000313" key="1">
    <source>
        <dbReference type="EMBL" id="EDX75064.1"/>
    </source>
</evidence>
<dbReference type="EMBL" id="DS989850">
    <property type="protein sequence ID" value="EDX75064.1"/>
    <property type="molecule type" value="Genomic_DNA"/>
</dbReference>
<dbReference type="AlphaFoldDB" id="B4VRX1"/>
<dbReference type="Proteomes" id="UP000003835">
    <property type="component" value="Unassembled WGS sequence"/>
</dbReference>
<evidence type="ECO:0000313" key="2">
    <source>
        <dbReference type="Proteomes" id="UP000003835"/>
    </source>
</evidence>